<name>A0A6G0WMT6_9STRA</name>
<reference evidence="1 2" key="1">
    <citation type="submission" date="2019-07" db="EMBL/GenBank/DDBJ databases">
        <title>Genomics analysis of Aphanomyces spp. identifies a new class of oomycete effector associated with host adaptation.</title>
        <authorList>
            <person name="Gaulin E."/>
        </authorList>
    </citation>
    <scope>NUCLEOTIDE SEQUENCE [LARGE SCALE GENOMIC DNA]</scope>
    <source>
        <strain evidence="1 2">ATCC 201684</strain>
    </source>
</reference>
<gene>
    <name evidence="1" type="ORF">Ae201684_013612</name>
</gene>
<keyword evidence="2" id="KW-1185">Reference proteome</keyword>
<proteinExistence type="predicted"/>
<sequence length="160" mass="18229">MARRYGFLYDKQRFAMLEAILGIQDVEEDICGDLVHMYRLEDATDSLLGTCCRLWQDTRGNIVNLIEWTNYDIVALSPTAQPHDRLGHGIFNGYSIRVRLDGSPCAMPPSHGAVFDPVVRYVLCFPEDAKHIHASTFQVGQPRRSPRLHVEKVFPRRATT</sequence>
<dbReference type="AlphaFoldDB" id="A0A6G0WMT6"/>
<organism evidence="1 2">
    <name type="scientific">Aphanomyces euteiches</name>
    <dbReference type="NCBI Taxonomy" id="100861"/>
    <lineage>
        <taxon>Eukaryota</taxon>
        <taxon>Sar</taxon>
        <taxon>Stramenopiles</taxon>
        <taxon>Oomycota</taxon>
        <taxon>Saprolegniomycetes</taxon>
        <taxon>Saprolegniales</taxon>
        <taxon>Verrucalvaceae</taxon>
        <taxon>Aphanomyces</taxon>
    </lineage>
</organism>
<accession>A0A6G0WMT6</accession>
<protein>
    <submittedName>
        <fullName evidence="1">Uncharacterized protein</fullName>
    </submittedName>
</protein>
<dbReference type="EMBL" id="VJMJ01000175">
    <property type="protein sequence ID" value="KAF0728654.1"/>
    <property type="molecule type" value="Genomic_DNA"/>
</dbReference>
<dbReference type="VEuPathDB" id="FungiDB:AeMF1_006244"/>
<evidence type="ECO:0000313" key="2">
    <source>
        <dbReference type="Proteomes" id="UP000481153"/>
    </source>
</evidence>
<comment type="caution">
    <text evidence="1">The sequence shown here is derived from an EMBL/GenBank/DDBJ whole genome shotgun (WGS) entry which is preliminary data.</text>
</comment>
<evidence type="ECO:0000313" key="1">
    <source>
        <dbReference type="EMBL" id="KAF0728654.1"/>
    </source>
</evidence>
<dbReference type="Proteomes" id="UP000481153">
    <property type="component" value="Unassembled WGS sequence"/>
</dbReference>